<dbReference type="GO" id="GO:0007200">
    <property type="term" value="P:phospholipase C-activating G protein-coupled receptor signaling pathway"/>
    <property type="evidence" value="ECO:0007669"/>
    <property type="project" value="TreeGrafter"/>
</dbReference>
<reference evidence="12" key="1">
    <citation type="submission" date="2022-10" db="EMBL/GenBank/DDBJ databases">
        <title>Genome assembly of Pristionchus species.</title>
        <authorList>
            <person name="Yoshida K."/>
            <person name="Sommer R.J."/>
        </authorList>
    </citation>
    <scope>NUCLEOTIDE SEQUENCE [LARGE SCALE GENOMIC DNA]</scope>
    <source>
        <strain evidence="12">RS5460</strain>
    </source>
</reference>
<feature type="domain" description="G-protein coupled receptors family 1 profile" evidence="10">
    <location>
        <begin position="58"/>
        <end position="224"/>
    </location>
</feature>
<dbReference type="EMBL" id="BTRK01000004">
    <property type="protein sequence ID" value="GMR46378.1"/>
    <property type="molecule type" value="Genomic_DNA"/>
</dbReference>
<dbReference type="PROSITE" id="PS50262">
    <property type="entry name" value="G_PROTEIN_RECEP_F1_2"/>
    <property type="match status" value="1"/>
</dbReference>
<feature type="transmembrane region" description="Helical" evidence="9">
    <location>
        <begin position="88"/>
        <end position="114"/>
    </location>
</feature>
<accession>A0AAN5HZE0</accession>
<keyword evidence="5 9" id="KW-0472">Membrane</keyword>
<dbReference type="SUPFAM" id="SSF81321">
    <property type="entry name" value="Family A G protein-coupled receptor-like"/>
    <property type="match status" value="1"/>
</dbReference>
<dbReference type="GO" id="GO:0005886">
    <property type="term" value="C:plasma membrane"/>
    <property type="evidence" value="ECO:0007669"/>
    <property type="project" value="TreeGrafter"/>
</dbReference>
<evidence type="ECO:0000313" key="11">
    <source>
        <dbReference type="EMBL" id="GMR46378.1"/>
    </source>
</evidence>
<dbReference type="AlphaFoldDB" id="A0AAN5HZE0"/>
<evidence type="ECO:0000259" key="10">
    <source>
        <dbReference type="PROSITE" id="PS50262"/>
    </source>
</evidence>
<dbReference type="InterPro" id="IPR000276">
    <property type="entry name" value="GPCR_Rhodpsn"/>
</dbReference>
<dbReference type="Pfam" id="PF00001">
    <property type="entry name" value="7tm_1"/>
    <property type="match status" value="1"/>
</dbReference>
<sequence>MPALEEEFRELLRHEYTPEKITEIWNGYMIGEQSEAHGTLSVEYQIERVMYGIAILLGFIASAYTIRKFRRNCKKNMDVAARLLSYKISLSVADALILFVYAPTQLTWITTYWWYGGEMFCRAYKFIATFAFYLTGNMQVLIALDRLVTMSHIAEVHAKGTVDYNNRLLLAIAWMLATVCSLPQLFIFKIVHQSADHPQCSSIWNEYTIMYAKEQAIRQMYSIPHDSVIKEEWLSMQQWETVGSSSKLCHFYRFILYVWGDRKKTRIGREMGKDKLAE</sequence>
<dbReference type="PANTHER" id="PTHR24232">
    <property type="entry name" value="G-PROTEIN COUPLED RECEPTOR"/>
    <property type="match status" value="1"/>
</dbReference>
<feature type="transmembrane region" description="Helical" evidence="9">
    <location>
        <begin position="168"/>
        <end position="191"/>
    </location>
</feature>
<evidence type="ECO:0000256" key="5">
    <source>
        <dbReference type="ARBA" id="ARBA00023136"/>
    </source>
</evidence>
<keyword evidence="7" id="KW-0325">Glycoprotein</keyword>
<evidence type="ECO:0000256" key="6">
    <source>
        <dbReference type="ARBA" id="ARBA00023170"/>
    </source>
</evidence>
<proteinExistence type="predicted"/>
<evidence type="ECO:0000256" key="9">
    <source>
        <dbReference type="SAM" id="Phobius"/>
    </source>
</evidence>
<comment type="subcellular location">
    <subcellularLocation>
        <location evidence="1">Membrane</location>
        <topology evidence="1">Multi-pass membrane protein</topology>
    </subcellularLocation>
</comment>
<keyword evidence="12" id="KW-1185">Reference proteome</keyword>
<organism evidence="11 12">
    <name type="scientific">Pristionchus mayeri</name>
    <dbReference type="NCBI Taxonomy" id="1317129"/>
    <lineage>
        <taxon>Eukaryota</taxon>
        <taxon>Metazoa</taxon>
        <taxon>Ecdysozoa</taxon>
        <taxon>Nematoda</taxon>
        <taxon>Chromadorea</taxon>
        <taxon>Rhabditida</taxon>
        <taxon>Rhabditina</taxon>
        <taxon>Diplogasteromorpha</taxon>
        <taxon>Diplogasteroidea</taxon>
        <taxon>Neodiplogasteridae</taxon>
        <taxon>Pristionchus</taxon>
    </lineage>
</organism>
<name>A0AAN5HZE0_9BILA</name>
<evidence type="ECO:0000256" key="2">
    <source>
        <dbReference type="ARBA" id="ARBA00022692"/>
    </source>
</evidence>
<dbReference type="GO" id="GO:0004930">
    <property type="term" value="F:G protein-coupled receptor activity"/>
    <property type="evidence" value="ECO:0007669"/>
    <property type="project" value="UniProtKB-KW"/>
</dbReference>
<evidence type="ECO:0000256" key="4">
    <source>
        <dbReference type="ARBA" id="ARBA00023040"/>
    </source>
</evidence>
<evidence type="ECO:0000256" key="8">
    <source>
        <dbReference type="ARBA" id="ARBA00023224"/>
    </source>
</evidence>
<dbReference type="GO" id="GO:0035025">
    <property type="term" value="P:positive regulation of Rho protein signal transduction"/>
    <property type="evidence" value="ECO:0007669"/>
    <property type="project" value="TreeGrafter"/>
</dbReference>
<evidence type="ECO:0000256" key="3">
    <source>
        <dbReference type="ARBA" id="ARBA00022989"/>
    </source>
</evidence>
<dbReference type="InterPro" id="IPR017452">
    <property type="entry name" value="GPCR_Rhodpsn_7TM"/>
</dbReference>
<evidence type="ECO:0000256" key="1">
    <source>
        <dbReference type="ARBA" id="ARBA00004141"/>
    </source>
</evidence>
<keyword evidence="2 9" id="KW-0812">Transmembrane</keyword>
<dbReference type="Gene3D" id="1.20.1070.10">
    <property type="entry name" value="Rhodopsin 7-helix transmembrane proteins"/>
    <property type="match status" value="1"/>
</dbReference>
<comment type="caution">
    <text evidence="11">The sequence shown here is derived from an EMBL/GenBank/DDBJ whole genome shotgun (WGS) entry which is preliminary data.</text>
</comment>
<gene>
    <name evidence="11" type="ORF">PMAYCL1PPCAC_16573</name>
</gene>
<keyword evidence="4" id="KW-0297">G-protein coupled receptor</keyword>
<evidence type="ECO:0000256" key="7">
    <source>
        <dbReference type="ARBA" id="ARBA00023180"/>
    </source>
</evidence>
<dbReference type="Proteomes" id="UP001328107">
    <property type="component" value="Unassembled WGS sequence"/>
</dbReference>
<feature type="transmembrane region" description="Helical" evidence="9">
    <location>
        <begin position="126"/>
        <end position="148"/>
    </location>
</feature>
<keyword evidence="6" id="KW-0675">Receptor</keyword>
<protein>
    <recommendedName>
        <fullName evidence="10">G-protein coupled receptors family 1 profile domain-containing protein</fullName>
    </recommendedName>
</protein>
<keyword evidence="3 9" id="KW-1133">Transmembrane helix</keyword>
<keyword evidence="8" id="KW-0807">Transducer</keyword>
<feature type="transmembrane region" description="Helical" evidence="9">
    <location>
        <begin position="49"/>
        <end position="67"/>
    </location>
</feature>
<dbReference type="PANTHER" id="PTHR24232:SF53">
    <property type="entry name" value="G-PROTEIN COUPLED RECEPTORS FAMILY 1 PROFILE DOMAIN-CONTAINING PROTEIN"/>
    <property type="match status" value="1"/>
</dbReference>
<evidence type="ECO:0000313" key="12">
    <source>
        <dbReference type="Proteomes" id="UP001328107"/>
    </source>
</evidence>